<dbReference type="AlphaFoldDB" id="A0A4P6EP06"/>
<evidence type="ECO:0000259" key="4">
    <source>
        <dbReference type="PROSITE" id="PS50932"/>
    </source>
</evidence>
<dbReference type="SUPFAM" id="SSF53822">
    <property type="entry name" value="Periplasmic binding protein-like I"/>
    <property type="match status" value="1"/>
</dbReference>
<accession>A0A4P6EP06</accession>
<dbReference type="Gene3D" id="3.40.50.2300">
    <property type="match status" value="2"/>
</dbReference>
<dbReference type="GO" id="GO:0003700">
    <property type="term" value="F:DNA-binding transcription factor activity"/>
    <property type="evidence" value="ECO:0007669"/>
    <property type="project" value="TreeGrafter"/>
</dbReference>
<dbReference type="PROSITE" id="PS50932">
    <property type="entry name" value="HTH_LACI_2"/>
    <property type="match status" value="1"/>
</dbReference>
<dbReference type="InterPro" id="IPR028082">
    <property type="entry name" value="Peripla_BP_I"/>
</dbReference>
<dbReference type="EMBL" id="CP035494">
    <property type="protein sequence ID" value="QAY59658.1"/>
    <property type="molecule type" value="Genomic_DNA"/>
</dbReference>
<dbReference type="Pfam" id="PF00356">
    <property type="entry name" value="LacI"/>
    <property type="match status" value="1"/>
</dbReference>
<dbReference type="OrthoDB" id="9785139at2"/>
<dbReference type="InterPro" id="IPR046335">
    <property type="entry name" value="LacI/GalR-like_sensor"/>
</dbReference>
<dbReference type="CDD" id="cd01392">
    <property type="entry name" value="HTH_LacI"/>
    <property type="match status" value="1"/>
</dbReference>
<feature type="domain" description="HTH lacI-type" evidence="4">
    <location>
        <begin position="12"/>
        <end position="66"/>
    </location>
</feature>
<keyword evidence="1" id="KW-0805">Transcription regulation</keyword>
<keyword evidence="2" id="KW-0238">DNA-binding</keyword>
<dbReference type="Gene3D" id="1.10.260.40">
    <property type="entry name" value="lambda repressor-like DNA-binding domains"/>
    <property type="match status" value="1"/>
</dbReference>
<protein>
    <submittedName>
        <fullName evidence="5">LacI family transcriptional regulator</fullName>
    </submittedName>
</protein>
<dbReference type="Proteomes" id="UP000293995">
    <property type="component" value="Chromosome"/>
</dbReference>
<reference evidence="5 6" key="1">
    <citation type="submission" date="2019-01" db="EMBL/GenBank/DDBJ databases">
        <title>Genome sequencing of strain DFW100M-13.</title>
        <authorList>
            <person name="Heo J."/>
            <person name="Kim S.-J."/>
            <person name="Kim J.-S."/>
            <person name="Hong S.-B."/>
            <person name="Kwon S.-W."/>
        </authorList>
    </citation>
    <scope>NUCLEOTIDE SEQUENCE [LARGE SCALE GENOMIC DNA]</scope>
    <source>
        <strain evidence="5 6">DFW100M-13</strain>
    </source>
</reference>
<keyword evidence="3" id="KW-0804">Transcription</keyword>
<gene>
    <name evidence="5" type="ORF">ET475_06400</name>
</gene>
<evidence type="ECO:0000256" key="1">
    <source>
        <dbReference type="ARBA" id="ARBA00023015"/>
    </source>
</evidence>
<dbReference type="Pfam" id="PF13377">
    <property type="entry name" value="Peripla_BP_3"/>
    <property type="match status" value="1"/>
</dbReference>
<evidence type="ECO:0000256" key="3">
    <source>
        <dbReference type="ARBA" id="ARBA00023163"/>
    </source>
</evidence>
<dbReference type="SMART" id="SM00354">
    <property type="entry name" value="HTH_LACI"/>
    <property type="match status" value="1"/>
</dbReference>
<evidence type="ECO:0000313" key="6">
    <source>
        <dbReference type="Proteomes" id="UP000293995"/>
    </source>
</evidence>
<name>A0A4P6EP06_9MICO</name>
<dbReference type="CDD" id="cd06267">
    <property type="entry name" value="PBP1_LacI_sugar_binding-like"/>
    <property type="match status" value="1"/>
</dbReference>
<organism evidence="5 6">
    <name type="scientific">Microbacterium protaetiae</name>
    <dbReference type="NCBI Taxonomy" id="2509458"/>
    <lineage>
        <taxon>Bacteria</taxon>
        <taxon>Bacillati</taxon>
        <taxon>Actinomycetota</taxon>
        <taxon>Actinomycetes</taxon>
        <taxon>Micrococcales</taxon>
        <taxon>Microbacteriaceae</taxon>
        <taxon>Microbacterium</taxon>
    </lineage>
</organism>
<dbReference type="PANTHER" id="PTHR30146">
    <property type="entry name" value="LACI-RELATED TRANSCRIPTIONAL REPRESSOR"/>
    <property type="match status" value="1"/>
</dbReference>
<dbReference type="SUPFAM" id="SSF47413">
    <property type="entry name" value="lambda repressor-like DNA-binding domains"/>
    <property type="match status" value="1"/>
</dbReference>
<dbReference type="KEGG" id="mprt:ET475_06400"/>
<dbReference type="InterPro" id="IPR010982">
    <property type="entry name" value="Lambda_DNA-bd_dom_sf"/>
</dbReference>
<evidence type="ECO:0000313" key="5">
    <source>
        <dbReference type="EMBL" id="QAY59658.1"/>
    </source>
</evidence>
<evidence type="ECO:0000256" key="2">
    <source>
        <dbReference type="ARBA" id="ARBA00023125"/>
    </source>
</evidence>
<proteinExistence type="predicted"/>
<keyword evidence="6" id="KW-1185">Reference proteome</keyword>
<dbReference type="RefSeq" id="WP_129387439.1">
    <property type="nucleotide sequence ID" value="NZ_CP035494.1"/>
</dbReference>
<sequence length="342" mass="35932">MATEAKSARSRATIRDVAARAEVSKSLVSLVYSSPDSVSPERRERVRRAAAELGYRPNHVARSLNGMRDDIVGILVADSRNPVLTEIVDAARATLFETGRLGVVFSAITAERGSARLDVELLSMIADLRPASLLIVGSVPEMHLIRQAMPAARIVVASAIPAQLEDAPSVHGDDAAGVGLAVGHLVAQHHRRIAHIGGIGGPTAEVRATAFESALAAHKLAPERIGLSDFTERSGYRAAMELLEAPHPPSALVAASDLAAIGALAAVRDRGLVGRVAVTGYDNTYLAELGLIALTSVDPGNREIGRRGALLLTADDDGIVDTHLIEPQIAIRSSSDFFAPGD</sequence>
<dbReference type="PANTHER" id="PTHR30146:SF109">
    <property type="entry name" value="HTH-TYPE TRANSCRIPTIONAL REGULATOR GALS"/>
    <property type="match status" value="1"/>
</dbReference>
<dbReference type="GO" id="GO:0000976">
    <property type="term" value="F:transcription cis-regulatory region binding"/>
    <property type="evidence" value="ECO:0007669"/>
    <property type="project" value="TreeGrafter"/>
</dbReference>
<dbReference type="InterPro" id="IPR000843">
    <property type="entry name" value="HTH_LacI"/>
</dbReference>